<dbReference type="Gene3D" id="1.10.260.130">
    <property type="match status" value="1"/>
</dbReference>
<dbReference type="GO" id="GO:0004806">
    <property type="term" value="F:triacylglycerol lipase activity"/>
    <property type="evidence" value="ECO:0007669"/>
    <property type="project" value="UniProtKB-UniRule"/>
</dbReference>
<keyword evidence="1" id="KW-0378">Hydrolase</keyword>
<name>A0A093VVA0_TALMA</name>
<dbReference type="SUPFAM" id="SSF53474">
    <property type="entry name" value="alpha/beta-Hydrolases"/>
    <property type="match status" value="1"/>
</dbReference>
<sequence length="437" mass="47189">MVNFKLLSCWLISLSMPLLAFGTPVVRDSVPNYPADDPFYEPPKGFEIMAPGSILRYRQLSSPIAAFSTYQINITAAYQILFRTTNTFGEAVATVTTILIPSGADLTKLLSYQVPQDAANPNCSPSYALLLKQATDKILGPIISFPQLNAIKFALQKGWPVAIPDHLGRNSAFLANHFSGQVTLDNLRAALGSTKFTNISSNATITIWGYSGGSLSSGFAVELRKAYAPELKIAGAALGGTVPDLLETIYTTNKGFFAGLIPPGIQGLANEYPIAANLVASILLPSKAELFNKTKGLCLLGNIITYANQDISSFFSDPNFFTKSPASVLLDANNMGQRVPDTPLYIYKSITDEVSPVNNTDELVSKFYCPGGARVQYVRTKGTTHVTLASLGTPQALMWLEDRMNGKPVDDGCSQSTVVIKQTGQDALRGWRYNMGL</sequence>
<dbReference type="InterPro" id="IPR005152">
    <property type="entry name" value="Lipase_secreted"/>
</dbReference>
<protein>
    <submittedName>
        <fullName evidence="3">Lipase 1</fullName>
    </submittedName>
</protein>
<dbReference type="eggNOG" id="ENOG502S2P7">
    <property type="taxonomic scope" value="Eukaryota"/>
</dbReference>
<dbReference type="AlphaFoldDB" id="A0A093VVA0"/>
<dbReference type="HOGENOM" id="CLU_029538_5_0_1"/>
<dbReference type="PIRSF" id="PIRSF029171">
    <property type="entry name" value="Esterase_LipA"/>
    <property type="match status" value="1"/>
</dbReference>
<feature type="signal peptide" evidence="2">
    <location>
        <begin position="1"/>
        <end position="22"/>
    </location>
</feature>
<dbReference type="InterPro" id="IPR029058">
    <property type="entry name" value="AB_hydrolase_fold"/>
</dbReference>
<accession>A0A093VVA0</accession>
<dbReference type="PANTHER" id="PTHR34853">
    <property type="match status" value="1"/>
</dbReference>
<keyword evidence="2" id="KW-0732">Signal</keyword>
<gene>
    <name evidence="3" type="ORF">GQ26_0072410</name>
</gene>
<dbReference type="PANTHER" id="PTHR34853:SF5">
    <property type="entry name" value="LIP-DOMAIN-CONTAINING PROTEIN-RELATED"/>
    <property type="match status" value="1"/>
</dbReference>
<organism evidence="3">
    <name type="scientific">Talaromyces marneffei PM1</name>
    <dbReference type="NCBI Taxonomy" id="1077442"/>
    <lineage>
        <taxon>Eukaryota</taxon>
        <taxon>Fungi</taxon>
        <taxon>Dikarya</taxon>
        <taxon>Ascomycota</taxon>
        <taxon>Pezizomycotina</taxon>
        <taxon>Eurotiomycetes</taxon>
        <taxon>Eurotiomycetidae</taxon>
        <taxon>Eurotiales</taxon>
        <taxon>Trichocomaceae</taxon>
        <taxon>Talaromyces</taxon>
        <taxon>Talaromyces sect. Talaromyces</taxon>
    </lineage>
</organism>
<comment type="caution">
    <text evidence="3">The sequence shown here is derived from an EMBL/GenBank/DDBJ whole genome shotgun (WGS) entry which is preliminary data.</text>
</comment>
<dbReference type="Gene3D" id="3.40.50.1820">
    <property type="entry name" value="alpha/beta hydrolase"/>
    <property type="match status" value="1"/>
</dbReference>
<dbReference type="Pfam" id="PF03583">
    <property type="entry name" value="LIP"/>
    <property type="match status" value="1"/>
</dbReference>
<evidence type="ECO:0000256" key="1">
    <source>
        <dbReference type="ARBA" id="ARBA00022801"/>
    </source>
</evidence>
<dbReference type="EMBL" id="JPOX01000007">
    <property type="protein sequence ID" value="KFX50551.1"/>
    <property type="molecule type" value="Genomic_DNA"/>
</dbReference>
<dbReference type="GO" id="GO:0016042">
    <property type="term" value="P:lipid catabolic process"/>
    <property type="evidence" value="ECO:0007669"/>
    <property type="project" value="UniProtKB-UniRule"/>
</dbReference>
<evidence type="ECO:0000256" key="2">
    <source>
        <dbReference type="PIRNR" id="PIRNR029171"/>
    </source>
</evidence>
<feature type="chain" id="PRO_5013437541" evidence="2">
    <location>
        <begin position="23"/>
        <end position="437"/>
    </location>
</feature>
<proteinExistence type="inferred from homology"/>
<reference evidence="3" key="1">
    <citation type="journal article" date="2014" name="PLoS Genet.">
        <title>Signature Gene Expression Reveals Novel Clues to the Molecular Mechanisms of Dimorphic Transition in Penicillium marneffei.</title>
        <authorList>
            <person name="Yang E."/>
            <person name="Wang G."/>
            <person name="Cai J."/>
            <person name="Woo P.C."/>
            <person name="Lau S.K."/>
            <person name="Yuen K.-Y."/>
            <person name="Chow W.-N."/>
            <person name="Lin X."/>
        </authorList>
    </citation>
    <scope>NUCLEOTIDE SEQUENCE [LARGE SCALE GENOMIC DNA]</scope>
    <source>
        <strain evidence="3">PM1</strain>
    </source>
</reference>
<evidence type="ECO:0000313" key="3">
    <source>
        <dbReference type="EMBL" id="KFX50551.1"/>
    </source>
</evidence>
<comment type="similarity">
    <text evidence="2">Belongs to the AB hydrolase superfamily. Lipase family.</text>
</comment>